<dbReference type="Gene3D" id="3.60.110.10">
    <property type="entry name" value="Carbon-nitrogen hydrolase"/>
    <property type="match status" value="1"/>
</dbReference>
<dbReference type="InterPro" id="IPR050345">
    <property type="entry name" value="Aliph_Amidase/BUP"/>
</dbReference>
<dbReference type="PANTHER" id="PTHR43674:SF2">
    <property type="entry name" value="BETA-UREIDOPROPIONASE"/>
    <property type="match status" value="1"/>
</dbReference>
<dbReference type="Pfam" id="PF00795">
    <property type="entry name" value="CN_hydrolase"/>
    <property type="match status" value="1"/>
</dbReference>
<sequence length="300" mass="32295">MVATQGHPHLRVGLAQFKPKKADLEFNLSGIRRVITEQLDAVDILVFSEANLSGYFLEGGVAEVAVSVDEVAKGLGSTAPGSPDVVIGFYERHRRRLYNSVAYFTPEPDGFRTVHVHRKIFLPTYGVFDEARFVEAGTEVRAFDSRFGRVGLLICEEMWHSFTSTILALGGAELIIAVSASPARDFTPDGGGRPKNLSRWDALAPAAAVEHGLFVAVSQLVGSEGGKVFPGGSMAVGPDGMVLAEAPLFEDGVTVASLDFTAIERIKSPLLADLERVLPKLEHSLQMAVRSKESDGEGEE</sequence>
<proteinExistence type="predicted"/>
<feature type="non-terminal residue" evidence="3">
    <location>
        <position position="300"/>
    </location>
</feature>
<gene>
    <name evidence="3" type="ORF">METZ01_LOCUS161367</name>
</gene>
<feature type="domain" description="CN hydrolase" evidence="2">
    <location>
        <begin position="10"/>
        <end position="260"/>
    </location>
</feature>
<reference evidence="3" key="1">
    <citation type="submission" date="2018-05" db="EMBL/GenBank/DDBJ databases">
        <authorList>
            <person name="Lanie J.A."/>
            <person name="Ng W.-L."/>
            <person name="Kazmierczak K.M."/>
            <person name="Andrzejewski T.M."/>
            <person name="Davidsen T.M."/>
            <person name="Wayne K.J."/>
            <person name="Tettelin H."/>
            <person name="Glass J.I."/>
            <person name="Rusch D."/>
            <person name="Podicherti R."/>
            <person name="Tsui H.-C.T."/>
            <person name="Winkler M.E."/>
        </authorList>
    </citation>
    <scope>NUCLEOTIDE SEQUENCE</scope>
</reference>
<accession>A0A382B5G8</accession>
<keyword evidence="1" id="KW-0378">Hydrolase</keyword>
<dbReference type="AlphaFoldDB" id="A0A382B5G8"/>
<dbReference type="InterPro" id="IPR036526">
    <property type="entry name" value="C-N_Hydrolase_sf"/>
</dbReference>
<evidence type="ECO:0000256" key="1">
    <source>
        <dbReference type="ARBA" id="ARBA00022801"/>
    </source>
</evidence>
<organism evidence="3">
    <name type="scientific">marine metagenome</name>
    <dbReference type="NCBI Taxonomy" id="408172"/>
    <lineage>
        <taxon>unclassified sequences</taxon>
        <taxon>metagenomes</taxon>
        <taxon>ecological metagenomes</taxon>
    </lineage>
</organism>
<evidence type="ECO:0000259" key="2">
    <source>
        <dbReference type="PROSITE" id="PS50263"/>
    </source>
</evidence>
<dbReference type="PROSITE" id="PS50263">
    <property type="entry name" value="CN_HYDROLASE"/>
    <property type="match status" value="1"/>
</dbReference>
<name>A0A382B5G8_9ZZZZ</name>
<dbReference type="EMBL" id="UINC01028107">
    <property type="protein sequence ID" value="SVB08513.1"/>
    <property type="molecule type" value="Genomic_DNA"/>
</dbReference>
<dbReference type="SUPFAM" id="SSF56317">
    <property type="entry name" value="Carbon-nitrogen hydrolase"/>
    <property type="match status" value="1"/>
</dbReference>
<dbReference type="PANTHER" id="PTHR43674">
    <property type="entry name" value="NITRILASE C965.09-RELATED"/>
    <property type="match status" value="1"/>
</dbReference>
<dbReference type="GO" id="GO:0033388">
    <property type="term" value="P:putrescine biosynthetic process from arginine"/>
    <property type="evidence" value="ECO:0007669"/>
    <property type="project" value="TreeGrafter"/>
</dbReference>
<evidence type="ECO:0000313" key="3">
    <source>
        <dbReference type="EMBL" id="SVB08513.1"/>
    </source>
</evidence>
<protein>
    <recommendedName>
        <fullName evidence="2">CN hydrolase domain-containing protein</fullName>
    </recommendedName>
</protein>
<dbReference type="GO" id="GO:0050126">
    <property type="term" value="F:N-carbamoylputrescine amidase activity"/>
    <property type="evidence" value="ECO:0007669"/>
    <property type="project" value="TreeGrafter"/>
</dbReference>
<dbReference type="InterPro" id="IPR003010">
    <property type="entry name" value="C-N_Hydrolase"/>
</dbReference>